<dbReference type="Proteomes" id="UP000255355">
    <property type="component" value="Unassembled WGS sequence"/>
</dbReference>
<dbReference type="InterPro" id="IPR049244">
    <property type="entry name" value="DUF6879"/>
</dbReference>
<comment type="caution">
    <text evidence="2">The sequence shown here is derived from an EMBL/GenBank/DDBJ whole genome shotgun (WGS) entry which is preliminary data.</text>
</comment>
<dbReference type="RefSeq" id="WP_084519884.1">
    <property type="nucleotide sequence ID" value="NZ_QQAZ01000008.1"/>
</dbReference>
<dbReference type="Pfam" id="PF21806">
    <property type="entry name" value="DUF6879"/>
    <property type="match status" value="1"/>
</dbReference>
<dbReference type="AlphaFoldDB" id="A0A370GYV6"/>
<evidence type="ECO:0000313" key="2">
    <source>
        <dbReference type="EMBL" id="RDI48470.1"/>
    </source>
</evidence>
<organism evidence="2 3">
    <name type="scientific">Nocardia mexicana</name>
    <dbReference type="NCBI Taxonomy" id="279262"/>
    <lineage>
        <taxon>Bacteria</taxon>
        <taxon>Bacillati</taxon>
        <taxon>Actinomycetota</taxon>
        <taxon>Actinomycetes</taxon>
        <taxon>Mycobacteriales</taxon>
        <taxon>Nocardiaceae</taxon>
        <taxon>Nocardia</taxon>
    </lineage>
</organism>
<accession>A0A370GYV6</accession>
<feature type="domain" description="DUF6879" evidence="1">
    <location>
        <begin position="9"/>
        <end position="170"/>
    </location>
</feature>
<name>A0A370GYV6_9NOCA</name>
<evidence type="ECO:0000259" key="1">
    <source>
        <dbReference type="Pfam" id="PF21806"/>
    </source>
</evidence>
<gene>
    <name evidence="2" type="ORF">DFR68_108303</name>
</gene>
<proteinExistence type="predicted"/>
<reference evidence="2 3" key="1">
    <citation type="submission" date="2018-07" db="EMBL/GenBank/DDBJ databases">
        <title>Genomic Encyclopedia of Type Strains, Phase IV (KMG-IV): sequencing the most valuable type-strain genomes for metagenomic binning, comparative biology and taxonomic classification.</title>
        <authorList>
            <person name="Goeker M."/>
        </authorList>
    </citation>
    <scope>NUCLEOTIDE SEQUENCE [LARGE SCALE GENOMIC DNA]</scope>
    <source>
        <strain evidence="2 3">DSM 44952</strain>
    </source>
</reference>
<protein>
    <recommendedName>
        <fullName evidence="1">DUF6879 domain-containing protein</fullName>
    </recommendedName>
</protein>
<dbReference type="OrthoDB" id="3821358at2"/>
<sequence length="177" mass="20469">MELRQHSPWPDLFLEAKRSAFHMEVRDTYAVPSESDSLQRFLNGESKVEESWDAWNNLIVEVTGRGVVVSRVRVITVPHSDYQRWLLTETSDNIEAGEDIRYLPRHLVSAEDVPADDFWLFDDETVCYNLIDREGAPAGAAITIDPRIVEYCQRAREHLWSLATPFIEYVSTESRLQ</sequence>
<keyword evidence="3" id="KW-1185">Reference proteome</keyword>
<dbReference type="STRING" id="1210089.GCA_001613165_04421"/>
<dbReference type="EMBL" id="QQAZ01000008">
    <property type="protein sequence ID" value="RDI48470.1"/>
    <property type="molecule type" value="Genomic_DNA"/>
</dbReference>
<evidence type="ECO:0000313" key="3">
    <source>
        <dbReference type="Proteomes" id="UP000255355"/>
    </source>
</evidence>